<evidence type="ECO:0000259" key="3">
    <source>
        <dbReference type="Pfam" id="PF08652"/>
    </source>
</evidence>
<dbReference type="Pfam" id="PF08652">
    <property type="entry name" value="RAI1"/>
    <property type="match status" value="1"/>
</dbReference>
<proteinExistence type="inferred from homology"/>
<dbReference type="GO" id="GO:0000956">
    <property type="term" value="P:nuclear-transcribed mRNA catabolic process"/>
    <property type="evidence" value="ECO:0007669"/>
    <property type="project" value="TreeGrafter"/>
</dbReference>
<dbReference type="VEuPathDB" id="VectorBase:HLOH_050054"/>
<accession>A0A9J6H4P1</accession>
<dbReference type="InterPro" id="IPR039039">
    <property type="entry name" value="RAI1-like_fam"/>
</dbReference>
<dbReference type="OrthoDB" id="10020793at2759"/>
<dbReference type="GO" id="GO:0034353">
    <property type="term" value="F:mRNA 5'-diphosphatase activity"/>
    <property type="evidence" value="ECO:0007669"/>
    <property type="project" value="TreeGrafter"/>
</dbReference>
<evidence type="ECO:0000256" key="2">
    <source>
        <dbReference type="RuleBase" id="RU367113"/>
    </source>
</evidence>
<keyword evidence="2" id="KW-0378">Hydrolase</keyword>
<keyword evidence="2" id="KW-0539">Nucleus</keyword>
<sequence>MSAQEQRLEMDASPVPGDYVATLSVYEAVSQSAGRFLTGRKPREVGCFSIVGEQPCWVDGAAMLKYLRMPSSPDQLCWDLNMGYETAVRWDLLKGKKIHNLLRWLAYQASNPAAEPWQQSLLANTDFACGRGTLARIACTPYDKSNDWRLVACRHRGTIFLCSSLTDAYRQLRLDDKADPERDRPAYWGYKFEQFMAASEPGGEPNVQAMVNEREACHIVVRSRLASHSLLVAAQVDCADHPVLERCKQNKRTDGSSSPAGYIELKTSQLCLERQAHNFHRIPVAKTPRR</sequence>
<comment type="caution">
    <text evidence="4">The sequence shown here is derived from an EMBL/GenBank/DDBJ whole genome shotgun (WGS) entry which is preliminary data.</text>
</comment>
<comment type="subcellular location">
    <subcellularLocation>
        <location evidence="2">Nucleus</location>
    </subcellularLocation>
</comment>
<evidence type="ECO:0000256" key="1">
    <source>
        <dbReference type="ARBA" id="ARBA00006562"/>
    </source>
</evidence>
<dbReference type="OMA" id="NEREACH"/>
<dbReference type="GO" id="GO:0004518">
    <property type="term" value="F:nuclease activity"/>
    <property type="evidence" value="ECO:0007669"/>
    <property type="project" value="UniProtKB-KW"/>
</dbReference>
<dbReference type="GO" id="GO:0110155">
    <property type="term" value="P:NAD-cap decapping"/>
    <property type="evidence" value="ECO:0007669"/>
    <property type="project" value="TreeGrafter"/>
</dbReference>
<dbReference type="GO" id="GO:0005829">
    <property type="term" value="C:cytosol"/>
    <property type="evidence" value="ECO:0007669"/>
    <property type="project" value="TreeGrafter"/>
</dbReference>
<comment type="function">
    <text evidence="2">Decapping enzyme for NAD-capped RNAs: specifically hydrolyzes the nicotinamide adenine dinucleotide (NAD) cap from a subset of RNAs by removing the entire NAD moiety from the 5'-end of an NAD-capped RNA.</text>
</comment>
<dbReference type="GO" id="GO:0046872">
    <property type="term" value="F:metal ion binding"/>
    <property type="evidence" value="ECO:0007669"/>
    <property type="project" value="UniProtKB-KW"/>
</dbReference>
<keyword evidence="2" id="KW-0694">RNA-binding</keyword>
<comment type="cofactor">
    <cofactor evidence="2">
        <name>a divalent metal cation</name>
        <dbReference type="ChEBI" id="CHEBI:60240"/>
    </cofactor>
</comment>
<dbReference type="EMBL" id="JABSTR010000011">
    <property type="protein sequence ID" value="KAH9382017.1"/>
    <property type="molecule type" value="Genomic_DNA"/>
</dbReference>
<dbReference type="GO" id="GO:0003723">
    <property type="term" value="F:RNA binding"/>
    <property type="evidence" value="ECO:0007669"/>
    <property type="project" value="UniProtKB-KW"/>
</dbReference>
<comment type="similarity">
    <text evidence="1 2">Belongs to the DXO/Dom3Z family.</text>
</comment>
<name>A0A9J6H4P1_HAELO</name>
<dbReference type="InterPro" id="IPR013961">
    <property type="entry name" value="RAI1"/>
</dbReference>
<keyword evidence="2" id="KW-0547">Nucleotide-binding</keyword>
<protein>
    <recommendedName>
        <fullName evidence="2">Decapping nuclease</fullName>
        <ecNumber evidence="2">3.6.1.-</ecNumber>
    </recommendedName>
</protein>
<keyword evidence="5" id="KW-1185">Reference proteome</keyword>
<dbReference type="GO" id="GO:0000166">
    <property type="term" value="F:nucleotide binding"/>
    <property type="evidence" value="ECO:0007669"/>
    <property type="project" value="UniProtKB-KW"/>
</dbReference>
<keyword evidence="2" id="KW-0540">Nuclease</keyword>
<reference evidence="4 5" key="1">
    <citation type="journal article" date="2020" name="Cell">
        <title>Large-Scale Comparative Analyses of Tick Genomes Elucidate Their Genetic Diversity and Vector Capacities.</title>
        <authorList>
            <consortium name="Tick Genome and Microbiome Consortium (TIGMIC)"/>
            <person name="Jia N."/>
            <person name="Wang J."/>
            <person name="Shi W."/>
            <person name="Du L."/>
            <person name="Sun Y."/>
            <person name="Zhan W."/>
            <person name="Jiang J.F."/>
            <person name="Wang Q."/>
            <person name="Zhang B."/>
            <person name="Ji P."/>
            <person name="Bell-Sakyi L."/>
            <person name="Cui X.M."/>
            <person name="Yuan T.T."/>
            <person name="Jiang B.G."/>
            <person name="Yang W.F."/>
            <person name="Lam T.T."/>
            <person name="Chang Q.C."/>
            <person name="Ding S.J."/>
            <person name="Wang X.J."/>
            <person name="Zhu J.G."/>
            <person name="Ruan X.D."/>
            <person name="Zhao L."/>
            <person name="Wei J.T."/>
            <person name="Ye R.Z."/>
            <person name="Que T.C."/>
            <person name="Du C.H."/>
            <person name="Zhou Y.H."/>
            <person name="Cheng J.X."/>
            <person name="Dai P.F."/>
            <person name="Guo W.B."/>
            <person name="Han X.H."/>
            <person name="Huang E.J."/>
            <person name="Li L.F."/>
            <person name="Wei W."/>
            <person name="Gao Y.C."/>
            <person name="Liu J.Z."/>
            <person name="Shao H.Z."/>
            <person name="Wang X."/>
            <person name="Wang C.C."/>
            <person name="Yang T.C."/>
            <person name="Huo Q.B."/>
            <person name="Li W."/>
            <person name="Chen H.Y."/>
            <person name="Chen S.E."/>
            <person name="Zhou L.G."/>
            <person name="Ni X.B."/>
            <person name="Tian J.H."/>
            <person name="Sheng Y."/>
            <person name="Liu T."/>
            <person name="Pan Y.S."/>
            <person name="Xia L.Y."/>
            <person name="Li J."/>
            <person name="Zhao F."/>
            <person name="Cao W.C."/>
        </authorList>
    </citation>
    <scope>NUCLEOTIDE SEQUENCE [LARGE SCALE GENOMIC DNA]</scope>
    <source>
        <strain evidence="4">HaeL-2018</strain>
    </source>
</reference>
<dbReference type="PANTHER" id="PTHR12395">
    <property type="entry name" value="DOM-3 RELATED"/>
    <property type="match status" value="1"/>
</dbReference>
<dbReference type="PANTHER" id="PTHR12395:SF9">
    <property type="entry name" value="DECAPPING AND EXORIBONUCLEASE PROTEIN"/>
    <property type="match status" value="1"/>
</dbReference>
<dbReference type="GO" id="GO:0005634">
    <property type="term" value="C:nucleus"/>
    <property type="evidence" value="ECO:0007669"/>
    <property type="project" value="UniProtKB-SubCell"/>
</dbReference>
<dbReference type="AlphaFoldDB" id="A0A9J6H4P1"/>
<dbReference type="EC" id="3.6.1.-" evidence="2"/>
<organism evidence="4 5">
    <name type="scientific">Haemaphysalis longicornis</name>
    <name type="common">Bush tick</name>
    <dbReference type="NCBI Taxonomy" id="44386"/>
    <lineage>
        <taxon>Eukaryota</taxon>
        <taxon>Metazoa</taxon>
        <taxon>Ecdysozoa</taxon>
        <taxon>Arthropoda</taxon>
        <taxon>Chelicerata</taxon>
        <taxon>Arachnida</taxon>
        <taxon>Acari</taxon>
        <taxon>Parasitiformes</taxon>
        <taxon>Ixodida</taxon>
        <taxon>Ixodoidea</taxon>
        <taxon>Ixodidae</taxon>
        <taxon>Haemaphysalinae</taxon>
        <taxon>Haemaphysalis</taxon>
    </lineage>
</organism>
<feature type="domain" description="RAI1-like" evidence="3">
    <location>
        <begin position="40"/>
        <end position="281"/>
    </location>
</feature>
<evidence type="ECO:0000313" key="5">
    <source>
        <dbReference type="Proteomes" id="UP000821853"/>
    </source>
</evidence>
<keyword evidence="2" id="KW-0479">Metal-binding</keyword>
<gene>
    <name evidence="4" type="ORF">HPB48_016622</name>
</gene>
<dbReference type="Proteomes" id="UP000821853">
    <property type="component" value="Chromosome 9"/>
</dbReference>
<evidence type="ECO:0000313" key="4">
    <source>
        <dbReference type="EMBL" id="KAH9382017.1"/>
    </source>
</evidence>